<comment type="caution">
    <text evidence="3">The sequence shown here is derived from an EMBL/GenBank/DDBJ whole genome shotgun (WGS) entry which is preliminary data.</text>
</comment>
<protein>
    <recommendedName>
        <fullName evidence="2">DUF8176 domain-containing protein</fullName>
    </recommendedName>
</protein>
<gene>
    <name evidence="3" type="ORF">CXF42_06925</name>
</gene>
<reference evidence="3 4" key="1">
    <citation type="submission" date="2018-01" db="EMBL/GenBank/DDBJ databases">
        <title>Twenty Corynebacterium bovis Genomes.</title>
        <authorList>
            <person name="Gulvik C.A."/>
        </authorList>
    </citation>
    <scope>NUCLEOTIDE SEQUENCE [LARGE SCALE GENOMIC DNA]</scope>
    <source>
        <strain evidence="3 4">16-2004</strain>
    </source>
</reference>
<feature type="domain" description="DUF8176" evidence="2">
    <location>
        <begin position="134"/>
        <end position="203"/>
    </location>
</feature>
<organism evidence="3 4">
    <name type="scientific">Corynebacterium bovis</name>
    <dbReference type="NCBI Taxonomy" id="36808"/>
    <lineage>
        <taxon>Bacteria</taxon>
        <taxon>Bacillati</taxon>
        <taxon>Actinomycetota</taxon>
        <taxon>Actinomycetes</taxon>
        <taxon>Mycobacteriales</taxon>
        <taxon>Corynebacteriaceae</taxon>
        <taxon>Corynebacterium</taxon>
    </lineage>
</organism>
<dbReference type="AlphaFoldDB" id="A0A3R8VWW5"/>
<dbReference type="InterPro" id="IPR058489">
    <property type="entry name" value="DUF8176"/>
</dbReference>
<name>A0A3R8VWW5_9CORY</name>
<evidence type="ECO:0000259" key="2">
    <source>
        <dbReference type="Pfam" id="PF26527"/>
    </source>
</evidence>
<sequence>MAAVVVAGCAAAVVAGVWASGLTRNIEPVAAAPDEPAVGQPQPSPVPVTTSRPRPATDPDSGKTVVAGGCHRSEDQGVAEPGQKNLRSAIVSFETEYFANNPSAIPDLLDDSSSMLLPKPDRAGLGDKAGDPEAVKAAAVGHWRDVLNQIPAGSTWCLTMSPQSLNRVEASLEVTGAGKTTTYRQVIDGVRGGDGKWRIKEITAAPDG</sequence>
<evidence type="ECO:0000256" key="1">
    <source>
        <dbReference type="SAM" id="MobiDB-lite"/>
    </source>
</evidence>
<evidence type="ECO:0000313" key="3">
    <source>
        <dbReference type="EMBL" id="RRQ03531.1"/>
    </source>
</evidence>
<accession>A0A3R8VWW5</accession>
<keyword evidence="4" id="KW-1185">Reference proteome</keyword>
<proteinExistence type="predicted"/>
<dbReference type="EMBL" id="PQNQ01000017">
    <property type="protein sequence ID" value="RRQ03531.1"/>
    <property type="molecule type" value="Genomic_DNA"/>
</dbReference>
<evidence type="ECO:0000313" key="4">
    <source>
        <dbReference type="Proteomes" id="UP000278422"/>
    </source>
</evidence>
<feature type="region of interest" description="Disordered" evidence="1">
    <location>
        <begin position="33"/>
        <end position="65"/>
    </location>
</feature>
<dbReference type="Pfam" id="PF26527">
    <property type="entry name" value="DUF8176"/>
    <property type="match status" value="1"/>
</dbReference>
<dbReference type="Proteomes" id="UP000278422">
    <property type="component" value="Unassembled WGS sequence"/>
</dbReference>